<evidence type="ECO:0000256" key="5">
    <source>
        <dbReference type="ARBA" id="ARBA00023274"/>
    </source>
</evidence>
<sequence length="80" mass="9324">MQCASNREDATLTFGARELNENSSYGQRKSKRMIVARLVSAAGTGFFYTVRKPRLKERMTLRKYDPVVRQHVLFVEQKKK</sequence>
<dbReference type="PANTHER" id="PTHR47037">
    <property type="entry name" value="39S RIBOSOMAL PROTEIN L33, MITOCHONDRIAL"/>
    <property type="match status" value="1"/>
</dbReference>
<dbReference type="InterPro" id="IPR052008">
    <property type="entry name" value="Mitoribosomal_protein_bL33"/>
</dbReference>
<keyword evidence="8" id="KW-0472">Membrane</keyword>
<keyword evidence="5" id="KW-0687">Ribonucleoprotein</keyword>
<name>A0AA35R709_GEOBA</name>
<dbReference type="Gene3D" id="2.20.28.120">
    <property type="entry name" value="Ribosomal protein L33"/>
    <property type="match status" value="1"/>
</dbReference>
<organism evidence="9 10">
    <name type="scientific">Geodia barretti</name>
    <name type="common">Barrett's horny sponge</name>
    <dbReference type="NCBI Taxonomy" id="519541"/>
    <lineage>
        <taxon>Eukaryota</taxon>
        <taxon>Metazoa</taxon>
        <taxon>Porifera</taxon>
        <taxon>Demospongiae</taxon>
        <taxon>Heteroscleromorpha</taxon>
        <taxon>Tetractinellida</taxon>
        <taxon>Astrophorina</taxon>
        <taxon>Geodiidae</taxon>
        <taxon>Geodia</taxon>
    </lineage>
</organism>
<keyword evidence="8" id="KW-0812">Transmembrane</keyword>
<comment type="caution">
    <text evidence="9">The sequence shown here is derived from an EMBL/GenBank/DDBJ whole genome shotgun (WGS) entry which is preliminary data.</text>
</comment>
<dbReference type="GO" id="GO:1990904">
    <property type="term" value="C:ribonucleoprotein complex"/>
    <property type="evidence" value="ECO:0007669"/>
    <property type="project" value="UniProtKB-KW"/>
</dbReference>
<evidence type="ECO:0000256" key="6">
    <source>
        <dbReference type="ARBA" id="ARBA00035275"/>
    </source>
</evidence>
<dbReference type="GO" id="GO:0005739">
    <property type="term" value="C:mitochondrion"/>
    <property type="evidence" value="ECO:0007669"/>
    <property type="project" value="UniProtKB-SubCell"/>
</dbReference>
<dbReference type="GO" id="GO:0006412">
    <property type="term" value="P:translation"/>
    <property type="evidence" value="ECO:0007669"/>
    <property type="project" value="InterPro"/>
</dbReference>
<evidence type="ECO:0000256" key="4">
    <source>
        <dbReference type="ARBA" id="ARBA00023128"/>
    </source>
</evidence>
<dbReference type="SUPFAM" id="SSF57829">
    <property type="entry name" value="Zn-binding ribosomal proteins"/>
    <property type="match status" value="1"/>
</dbReference>
<reference evidence="9" key="1">
    <citation type="submission" date="2023-03" db="EMBL/GenBank/DDBJ databases">
        <authorList>
            <person name="Steffen K."/>
            <person name="Cardenas P."/>
        </authorList>
    </citation>
    <scope>NUCLEOTIDE SEQUENCE</scope>
</reference>
<dbReference type="InterPro" id="IPR011332">
    <property type="entry name" value="Ribosomal_zn-bd"/>
</dbReference>
<proteinExistence type="inferred from homology"/>
<dbReference type="EMBL" id="CASHTH010000571">
    <property type="protein sequence ID" value="CAI8004791.1"/>
    <property type="molecule type" value="Genomic_DNA"/>
</dbReference>
<dbReference type="AlphaFoldDB" id="A0AA35R709"/>
<evidence type="ECO:0000256" key="1">
    <source>
        <dbReference type="ARBA" id="ARBA00004173"/>
    </source>
</evidence>
<dbReference type="Proteomes" id="UP001174909">
    <property type="component" value="Unassembled WGS sequence"/>
</dbReference>
<dbReference type="NCBIfam" id="TIGR01023">
    <property type="entry name" value="rpmG_bact"/>
    <property type="match status" value="1"/>
</dbReference>
<dbReference type="GO" id="GO:0003735">
    <property type="term" value="F:structural constituent of ribosome"/>
    <property type="evidence" value="ECO:0007669"/>
    <property type="project" value="InterPro"/>
</dbReference>
<keyword evidence="10" id="KW-1185">Reference proteome</keyword>
<evidence type="ECO:0000256" key="2">
    <source>
        <dbReference type="ARBA" id="ARBA00007596"/>
    </source>
</evidence>
<gene>
    <name evidence="9" type="ORF">GBAR_LOCUS4007</name>
</gene>
<comment type="subcellular location">
    <subcellularLocation>
        <location evidence="1">Mitochondrion</location>
    </subcellularLocation>
</comment>
<evidence type="ECO:0000313" key="10">
    <source>
        <dbReference type="Proteomes" id="UP001174909"/>
    </source>
</evidence>
<dbReference type="InterPro" id="IPR038584">
    <property type="entry name" value="Ribosomal_bL33_sf"/>
</dbReference>
<keyword evidence="3 9" id="KW-0689">Ribosomal protein</keyword>
<keyword evidence="8" id="KW-1133">Transmembrane helix</keyword>
<evidence type="ECO:0000256" key="7">
    <source>
        <dbReference type="ARBA" id="ARBA00035436"/>
    </source>
</evidence>
<protein>
    <recommendedName>
        <fullName evidence="6">Large ribosomal subunit protein bL33m</fullName>
    </recommendedName>
    <alternativeName>
        <fullName evidence="7">39S ribosomal protein L33, mitochondrial</fullName>
    </alternativeName>
</protein>
<evidence type="ECO:0000313" key="9">
    <source>
        <dbReference type="EMBL" id="CAI8004791.1"/>
    </source>
</evidence>
<dbReference type="InterPro" id="IPR001705">
    <property type="entry name" value="Ribosomal_bL33"/>
</dbReference>
<evidence type="ECO:0000256" key="3">
    <source>
        <dbReference type="ARBA" id="ARBA00022980"/>
    </source>
</evidence>
<comment type="similarity">
    <text evidence="2">Belongs to the bacterial ribosomal protein bL33 family.</text>
</comment>
<evidence type="ECO:0000256" key="8">
    <source>
        <dbReference type="SAM" id="Phobius"/>
    </source>
</evidence>
<feature type="transmembrane region" description="Helical" evidence="8">
    <location>
        <begin position="33"/>
        <end position="50"/>
    </location>
</feature>
<accession>A0AA35R709</accession>
<dbReference type="Pfam" id="PF00471">
    <property type="entry name" value="Ribosomal_L33"/>
    <property type="match status" value="1"/>
</dbReference>
<dbReference type="PANTHER" id="PTHR47037:SF1">
    <property type="entry name" value="LARGE RIBOSOMAL SUBUNIT PROTEIN BL33M"/>
    <property type="match status" value="1"/>
</dbReference>
<dbReference type="GO" id="GO:0005840">
    <property type="term" value="C:ribosome"/>
    <property type="evidence" value="ECO:0007669"/>
    <property type="project" value="UniProtKB-KW"/>
</dbReference>
<keyword evidence="4" id="KW-0496">Mitochondrion</keyword>